<reference evidence="2 3" key="1">
    <citation type="journal article" date="2008" name="Environ. Microbiol.">
        <title>The genome of Erwinia tasmaniensis strain Et1/99, a non-pathogenic bacterium in the genus Erwinia.</title>
        <authorList>
            <person name="Kube M."/>
            <person name="Migdoll A.M."/>
            <person name="Mueller I."/>
            <person name="Kuhl H."/>
            <person name="Beck A."/>
            <person name="Reinhardt R."/>
            <person name="Geider K."/>
        </authorList>
    </citation>
    <scope>NUCLEOTIDE SEQUENCE [LARGE SCALE GENOMIC DNA]</scope>
    <source>
        <strain evidence="3">DSM 17950 / CFBP 7177 / CIP 109463 / NCPPB 4357 / Et1/99</strain>
    </source>
</reference>
<dbReference type="Proteomes" id="UP000001726">
    <property type="component" value="Chromosome"/>
</dbReference>
<dbReference type="Pfam" id="PF00583">
    <property type="entry name" value="Acetyltransf_1"/>
    <property type="match status" value="1"/>
</dbReference>
<dbReference type="KEGG" id="eta:ETA_16960"/>
<dbReference type="CDD" id="cd04301">
    <property type="entry name" value="NAT_SF"/>
    <property type="match status" value="1"/>
</dbReference>
<accession>B2VKI1</accession>
<dbReference type="Gene3D" id="3.40.630.30">
    <property type="match status" value="1"/>
</dbReference>
<sequence length="255" mass="28192">MSATLTDMYHQAENYFFEGIAVKCVVLNEGCRAYMTGDAGLNFIYLRKEAENIDDVLVRGRQFFEQYDLSFDVIIAQDLCCAQVMDVLNAMGFVQSDKSVSMVLDLDTFEIDKAVSSDVSTTIGAHDDCLSDWISPLVSAFESTHEACSSYAARHENASKKNINFSHYSLYENEKIVASMTLSLNKGIARIDDVGTLPEHQGKGYATHLINYALSVAKGAGAHHCFLEASDDGLSVYHKLGFEPLFIDKIFSTEA</sequence>
<dbReference type="eggNOG" id="COG0456">
    <property type="taxonomic scope" value="Bacteria"/>
</dbReference>
<dbReference type="HOGENOM" id="CLU_093873_0_0_6"/>
<dbReference type="OrthoDB" id="5637934at2"/>
<protein>
    <submittedName>
        <fullName evidence="2">Acetyltransferase, GNAT family</fullName>
    </submittedName>
</protein>
<dbReference type="EMBL" id="CU468135">
    <property type="protein sequence ID" value="CAO96742.1"/>
    <property type="molecule type" value="Genomic_DNA"/>
</dbReference>
<dbReference type="PROSITE" id="PS51186">
    <property type="entry name" value="GNAT"/>
    <property type="match status" value="1"/>
</dbReference>
<gene>
    <name evidence="2" type="ordered locus">ETA_16960</name>
</gene>
<evidence type="ECO:0000259" key="1">
    <source>
        <dbReference type="PROSITE" id="PS51186"/>
    </source>
</evidence>
<dbReference type="RefSeq" id="WP_012441435.1">
    <property type="nucleotide sequence ID" value="NC_010694.1"/>
</dbReference>
<dbReference type="InterPro" id="IPR000182">
    <property type="entry name" value="GNAT_dom"/>
</dbReference>
<keyword evidence="3" id="KW-1185">Reference proteome</keyword>
<dbReference type="GO" id="GO:0016747">
    <property type="term" value="F:acyltransferase activity, transferring groups other than amino-acyl groups"/>
    <property type="evidence" value="ECO:0007669"/>
    <property type="project" value="InterPro"/>
</dbReference>
<evidence type="ECO:0000313" key="2">
    <source>
        <dbReference type="EMBL" id="CAO96742.1"/>
    </source>
</evidence>
<organism evidence="2 3">
    <name type="scientific">Erwinia tasmaniensis (strain DSM 17950 / CFBP 7177 / CIP 109463 / NCPPB 4357 / Et1/99)</name>
    <dbReference type="NCBI Taxonomy" id="465817"/>
    <lineage>
        <taxon>Bacteria</taxon>
        <taxon>Pseudomonadati</taxon>
        <taxon>Pseudomonadota</taxon>
        <taxon>Gammaproteobacteria</taxon>
        <taxon>Enterobacterales</taxon>
        <taxon>Erwiniaceae</taxon>
        <taxon>Erwinia</taxon>
    </lineage>
</organism>
<feature type="domain" description="N-acetyltransferase" evidence="1">
    <location>
        <begin position="109"/>
        <end position="255"/>
    </location>
</feature>
<dbReference type="SUPFAM" id="SSF55729">
    <property type="entry name" value="Acyl-CoA N-acyltransferases (Nat)"/>
    <property type="match status" value="1"/>
</dbReference>
<dbReference type="InterPro" id="IPR016181">
    <property type="entry name" value="Acyl_CoA_acyltransferase"/>
</dbReference>
<proteinExistence type="predicted"/>
<dbReference type="AlphaFoldDB" id="B2VKI1"/>
<name>B2VKI1_ERWT9</name>
<evidence type="ECO:0000313" key="3">
    <source>
        <dbReference type="Proteomes" id="UP000001726"/>
    </source>
</evidence>